<evidence type="ECO:0000256" key="3">
    <source>
        <dbReference type="ARBA" id="ARBA00001968"/>
    </source>
</evidence>
<dbReference type="InterPro" id="IPR026596">
    <property type="entry name" value="IspD/F"/>
</dbReference>
<dbReference type="GO" id="GO:0019288">
    <property type="term" value="P:isopentenyl diphosphate biosynthetic process, methylerythritol 4-phosphate pathway"/>
    <property type="evidence" value="ECO:0007669"/>
    <property type="project" value="UniProtKB-UniRule"/>
</dbReference>
<dbReference type="InterPro" id="IPR050088">
    <property type="entry name" value="IspD/TarI_cytidylyltransf_bact"/>
</dbReference>
<dbReference type="CDD" id="cd00554">
    <property type="entry name" value="MECDP_synthase"/>
    <property type="match status" value="1"/>
</dbReference>
<dbReference type="NCBIfam" id="TIGR00151">
    <property type="entry name" value="ispF"/>
    <property type="match status" value="1"/>
</dbReference>
<dbReference type="KEGG" id="dfl:DFE_1109"/>
<feature type="site" description="Transition state stabilizer" evidence="13">
    <location>
        <position position="269"/>
    </location>
</feature>
<feature type="binding site" evidence="13">
    <location>
        <position position="377"/>
    </location>
    <ligand>
        <name>4-CDP-2-C-methyl-D-erythritol 2-phosphate</name>
        <dbReference type="ChEBI" id="CHEBI:57919"/>
    </ligand>
</feature>
<keyword evidence="7 13" id="KW-0808">Transferase</keyword>
<dbReference type="PANTHER" id="PTHR32125">
    <property type="entry name" value="2-C-METHYL-D-ERYTHRITOL 4-PHOSPHATE CYTIDYLYLTRANSFERASE, CHLOROPLASTIC"/>
    <property type="match status" value="1"/>
</dbReference>
<protein>
    <recommendedName>
        <fullName evidence="13">Bifunctional enzyme IspD/IspF</fullName>
    </recommendedName>
    <domain>
        <recommendedName>
            <fullName evidence="13">2-C-methyl-D-erythritol 4-phosphate cytidylyltransferase</fullName>
            <ecNumber evidence="13">2.7.7.60</ecNumber>
        </recommendedName>
        <alternativeName>
            <fullName evidence="13">4-diphosphocytidyl-2C-methyl-D-erythritol synthase</fullName>
        </alternativeName>
        <alternativeName>
            <fullName evidence="13">MEP cytidylyltransferase</fullName>
            <shortName evidence="13">MCT</shortName>
        </alternativeName>
    </domain>
    <domain>
        <recommendedName>
            <fullName evidence="13">2-C-methyl-D-erythritol 2,4-cyclodiphosphate synthase</fullName>
            <shortName evidence="13">MECDP-synthase</shortName>
            <shortName evidence="13">MECPP-synthase</shortName>
            <shortName evidence="13">MECPS</shortName>
            <ecNumber evidence="13">4.6.1.12</ecNumber>
        </recommendedName>
    </domain>
</protein>
<evidence type="ECO:0000256" key="5">
    <source>
        <dbReference type="ARBA" id="ARBA00004787"/>
    </source>
</evidence>
<feature type="site" description="Positions MEP for the nucleophilic attack" evidence="13">
    <location>
        <position position="217"/>
    </location>
</feature>
<feature type="binding site" evidence="13">
    <location>
        <begin position="243"/>
        <end position="245"/>
    </location>
    <ligand>
        <name>4-CDP-2-C-methyl-D-erythritol 2-phosphate</name>
        <dbReference type="ChEBI" id="CHEBI:57919"/>
    </ligand>
</feature>
<evidence type="ECO:0000256" key="9">
    <source>
        <dbReference type="ARBA" id="ARBA00022723"/>
    </source>
</evidence>
<reference evidence="15 16" key="1">
    <citation type="journal article" date="2018" name="Sci. Adv.">
        <title>Multi-heme cytochromes provide a pathway for survival in energy-limited environments.</title>
        <authorList>
            <person name="Deng X."/>
            <person name="Dohmae N."/>
            <person name="Nealson K.H."/>
            <person name="Hashimoto K."/>
            <person name="Okamoto A."/>
        </authorList>
    </citation>
    <scope>NUCLEOTIDE SEQUENCE [LARGE SCALE GENOMIC DNA]</scope>
    <source>
        <strain evidence="15 16">IS5</strain>
    </source>
</reference>
<sequence length="394" mass="41901">MNCWAIILAAGSGTRLAEAGLATRKQFLELEGLPLFWHSALTFAHVARISGLVFVFPPEEFDAAKASTEALLAQYPLNLPCRFAQGGIRRQDSVFNGLEALPADCLQVLVHDSARPFASARLSNTLIDTLGSGAEAAIPAIPVKDTIKRISGSTVAETLPRAELCAVQTPQAFILAMLRKAHEFCQQNQIAVTDDASMVEAMGGSVAIVPGEEDNIKITTPEDLKMLTPKQTPAIPVTGWGYDVHKYGPGRPMVLGGVPIQGAPEVVAHSDGDVLLHALADALLGCLGRGDIGQHFPDTDAAFEGIESSILVNEILLMADKDGLNITHVDLTLICQKPRLAPHTAQIKSSVERLLRLNSKQVNVKATTEEGLGFTGKKLGIKAVACVTATRPAD</sequence>
<dbReference type="HAMAP" id="MF_01520">
    <property type="entry name" value="IspDF"/>
    <property type="match status" value="1"/>
</dbReference>
<comment type="function">
    <text evidence="13">Bifunctional enzyme that catalyzes the formation of 4-diphosphocytidyl-2-C-methyl-D-erythritol from CTP and 2-C-methyl-D-erythritol 4-phosphate (MEP) (IspD), and catalyzes the conversion of 4-diphosphocytidyl-2-C-methyl-D-erythritol 2-phosphate (CDP-ME2P) to 2-C-methyl-D-erythritol 2,4-cyclodiphosphate (ME-CPP) with a corresponding release of cytidine 5-monophosphate (CMP) (IspF).</text>
</comment>
<comment type="similarity">
    <text evidence="6">Belongs to the IspD/TarI cytidylyltransferase family. IspD subfamily.</text>
</comment>
<dbReference type="OrthoDB" id="9804336at2"/>
<feature type="binding site" evidence="13">
    <location>
        <begin position="269"/>
        <end position="270"/>
    </location>
    <ligand>
        <name>4-CDP-2-C-methyl-D-erythritol 2-phosphate</name>
        <dbReference type="ChEBI" id="CHEBI:57919"/>
    </ligand>
</feature>
<dbReference type="EC" id="4.6.1.12" evidence="13"/>
<evidence type="ECO:0000256" key="8">
    <source>
        <dbReference type="ARBA" id="ARBA00022695"/>
    </source>
</evidence>
<feature type="binding site" evidence="13">
    <location>
        <position position="243"/>
    </location>
    <ligand>
        <name>a divalent metal cation</name>
        <dbReference type="ChEBI" id="CHEBI:60240"/>
    </ligand>
</feature>
<dbReference type="FunFam" id="3.90.550.10:FF:000003">
    <property type="entry name" value="2-C-methyl-D-erythritol 4-phosphate cytidylyltransferase"/>
    <property type="match status" value="1"/>
</dbReference>
<dbReference type="Pfam" id="PF02542">
    <property type="entry name" value="YgbB"/>
    <property type="match status" value="1"/>
</dbReference>
<evidence type="ECO:0000256" key="6">
    <source>
        <dbReference type="ARBA" id="ARBA00009789"/>
    </source>
</evidence>
<dbReference type="SUPFAM" id="SSF69765">
    <property type="entry name" value="IpsF-like"/>
    <property type="match status" value="1"/>
</dbReference>
<dbReference type="InterPro" id="IPR036571">
    <property type="entry name" value="MECDP_synthase_sf"/>
</dbReference>
<dbReference type="Gene3D" id="3.90.550.10">
    <property type="entry name" value="Spore Coat Polysaccharide Biosynthesis Protein SpsA, Chain A"/>
    <property type="match status" value="1"/>
</dbReference>
<dbReference type="InterPro" id="IPR029044">
    <property type="entry name" value="Nucleotide-diphossugar_trans"/>
</dbReference>
<dbReference type="CDD" id="cd02516">
    <property type="entry name" value="CDP-ME_synthetase"/>
    <property type="match status" value="1"/>
</dbReference>
<dbReference type="PROSITE" id="PS01295">
    <property type="entry name" value="ISPD"/>
    <property type="match status" value="1"/>
</dbReference>
<feature type="site" description="Transition state stabilizer" evidence="13">
    <location>
        <position position="15"/>
    </location>
</feature>
<dbReference type="Proteomes" id="UP000269883">
    <property type="component" value="Chromosome"/>
</dbReference>
<evidence type="ECO:0000256" key="10">
    <source>
        <dbReference type="ARBA" id="ARBA00023229"/>
    </source>
</evidence>
<comment type="pathway">
    <text evidence="5 13">Isoprenoid biosynthesis; isopentenyl diphosphate biosynthesis via DXP pathway; isopentenyl diphosphate from 1-deoxy-D-xylulose 5-phosphate: step 2/6.</text>
</comment>
<dbReference type="GO" id="GO:0016114">
    <property type="term" value="P:terpenoid biosynthetic process"/>
    <property type="evidence" value="ECO:0007669"/>
    <property type="project" value="InterPro"/>
</dbReference>
<dbReference type="EC" id="2.7.7.60" evidence="13"/>
<keyword evidence="9 13" id="KW-0479">Metal-binding</keyword>
<dbReference type="InterPro" id="IPR018294">
    <property type="entry name" value="ISPD_synthase_CS"/>
</dbReference>
<gene>
    <name evidence="13" type="primary">ispDF</name>
    <name evidence="15" type="ORF">DFE_1109</name>
</gene>
<dbReference type="Pfam" id="PF01128">
    <property type="entry name" value="IspD"/>
    <property type="match status" value="1"/>
</dbReference>
<comment type="catalytic activity">
    <reaction evidence="2 13">
        <text>2-C-methyl-D-erythritol 4-phosphate + CTP + H(+) = 4-CDP-2-C-methyl-D-erythritol + diphosphate</text>
        <dbReference type="Rhea" id="RHEA:13429"/>
        <dbReference type="ChEBI" id="CHEBI:15378"/>
        <dbReference type="ChEBI" id="CHEBI:33019"/>
        <dbReference type="ChEBI" id="CHEBI:37563"/>
        <dbReference type="ChEBI" id="CHEBI:57823"/>
        <dbReference type="ChEBI" id="CHEBI:58262"/>
        <dbReference type="EC" id="2.7.7.60"/>
    </reaction>
</comment>
<dbReference type="HAMAP" id="MF_00108">
    <property type="entry name" value="IspD"/>
    <property type="match status" value="1"/>
</dbReference>
<dbReference type="GO" id="GO:0050518">
    <property type="term" value="F:2-C-methyl-D-erythritol 4-phosphate cytidylyltransferase activity"/>
    <property type="evidence" value="ECO:0007669"/>
    <property type="project" value="UniProtKB-UniRule"/>
</dbReference>
<dbReference type="InterPro" id="IPR003526">
    <property type="entry name" value="MECDP_synthase"/>
</dbReference>
<feature type="site" description="Transition state stabilizer" evidence="13">
    <location>
        <position position="25"/>
    </location>
</feature>
<dbReference type="HAMAP" id="MF_00107">
    <property type="entry name" value="IspF"/>
    <property type="match status" value="1"/>
</dbReference>
<keyword evidence="10 13" id="KW-0414">Isoprene biosynthesis</keyword>
<evidence type="ECO:0000256" key="7">
    <source>
        <dbReference type="ARBA" id="ARBA00022679"/>
    </source>
</evidence>
<feature type="site" description="Transition state stabilizer" evidence="13">
    <location>
        <position position="368"/>
    </location>
</feature>
<dbReference type="AlphaFoldDB" id="A0A2Z6AXA4"/>
<evidence type="ECO:0000256" key="4">
    <source>
        <dbReference type="ARBA" id="ARBA00004709"/>
    </source>
</evidence>
<comment type="pathway">
    <text evidence="4 13">Isoprenoid biosynthesis; isopentenyl diphosphate biosynthesis via DXP pathway; isopentenyl diphosphate from 1-deoxy-D-xylulose 5-phosphate: step 4/6.</text>
</comment>
<feature type="binding site" evidence="13">
    <location>
        <position position="277"/>
    </location>
    <ligand>
        <name>a divalent metal cation</name>
        <dbReference type="ChEBI" id="CHEBI:60240"/>
    </ligand>
</feature>
<dbReference type="InterPro" id="IPR020555">
    <property type="entry name" value="MECDP_synthase_CS"/>
</dbReference>
<dbReference type="InterPro" id="IPR034683">
    <property type="entry name" value="IspD/TarI"/>
</dbReference>
<name>A0A2Z6AXA4_9BACT</name>
<comment type="caution">
    <text evidence="13">Lacks conserved residue(s) required for the propagation of feature annotation.</text>
</comment>
<dbReference type="InterPro" id="IPR001228">
    <property type="entry name" value="IspD"/>
</dbReference>
<feature type="binding site" evidence="13">
    <location>
        <begin position="367"/>
        <end position="370"/>
    </location>
    <ligand>
        <name>4-CDP-2-C-methyl-D-erythritol 2-phosphate</name>
        <dbReference type="ChEBI" id="CHEBI:57919"/>
    </ligand>
</feature>
<dbReference type="PANTHER" id="PTHR32125:SF4">
    <property type="entry name" value="2-C-METHYL-D-ERYTHRITOL 4-PHOSPHATE CYTIDYLYLTRANSFERASE, CHLOROPLASTIC"/>
    <property type="match status" value="1"/>
</dbReference>
<keyword evidence="16" id="KW-1185">Reference proteome</keyword>
<evidence type="ECO:0000256" key="13">
    <source>
        <dbReference type="HAMAP-Rule" id="MF_01520"/>
    </source>
</evidence>
<dbReference type="RefSeq" id="WP_126377431.1">
    <property type="nucleotide sequence ID" value="NZ_AP017378.1"/>
</dbReference>
<feature type="region of interest" description="2-C-methyl-D-erythritol 2,4-cyclodiphosphate synthase" evidence="13">
    <location>
        <begin position="237"/>
        <end position="394"/>
    </location>
</feature>
<evidence type="ECO:0000313" key="16">
    <source>
        <dbReference type="Proteomes" id="UP000269883"/>
    </source>
</evidence>
<comment type="cofactor">
    <cofactor evidence="3 13">
        <name>a divalent metal cation</name>
        <dbReference type="ChEBI" id="CHEBI:60240"/>
    </cofactor>
</comment>
<proteinExistence type="inferred from homology"/>
<accession>A0A2Z6AXA4</accession>
<organism evidence="15 16">
    <name type="scientific">Desulfovibrio ferrophilus</name>
    <dbReference type="NCBI Taxonomy" id="241368"/>
    <lineage>
        <taxon>Bacteria</taxon>
        <taxon>Pseudomonadati</taxon>
        <taxon>Thermodesulfobacteriota</taxon>
        <taxon>Desulfovibrionia</taxon>
        <taxon>Desulfovibrionales</taxon>
        <taxon>Desulfovibrionaceae</taxon>
        <taxon>Desulfovibrio</taxon>
    </lineage>
</organism>
<dbReference type="UniPathway" id="UPA00056">
    <property type="reaction ID" value="UER00093"/>
</dbReference>
<dbReference type="GO" id="GO:0008685">
    <property type="term" value="F:2-C-methyl-D-erythritol 2,4-cyclodiphosphate synthase activity"/>
    <property type="evidence" value="ECO:0007669"/>
    <property type="project" value="UniProtKB-UniRule"/>
</dbReference>
<comment type="similarity">
    <text evidence="13">In the N-terminal section; belongs to the IspD/TarI cytidylyltransferase family. IspD subfamily.</text>
</comment>
<feature type="domain" description="2-C-methyl-D-erythritol 2,4-cyclodiphosphate synthase" evidence="14">
    <location>
        <begin position="238"/>
        <end position="388"/>
    </location>
</feature>
<dbReference type="Gene3D" id="3.30.1330.50">
    <property type="entry name" value="2-C-methyl-D-erythritol 2,4-cyclodiphosphate synthase"/>
    <property type="match status" value="1"/>
</dbReference>
<dbReference type="PROSITE" id="PS01350">
    <property type="entry name" value="ISPF"/>
    <property type="match status" value="1"/>
</dbReference>
<evidence type="ECO:0000313" key="15">
    <source>
        <dbReference type="EMBL" id="BBD07835.1"/>
    </source>
</evidence>
<keyword evidence="12 13" id="KW-0511">Multifunctional enzyme</keyword>
<feature type="binding site" evidence="13">
    <location>
        <position position="245"/>
    </location>
    <ligand>
        <name>a divalent metal cation</name>
        <dbReference type="ChEBI" id="CHEBI:60240"/>
    </ligand>
</feature>
<comment type="similarity">
    <text evidence="13">In the C-terminal section; belongs to the IspF family.</text>
</comment>
<dbReference type="NCBIfam" id="TIGR00453">
    <property type="entry name" value="ispD"/>
    <property type="match status" value="1"/>
</dbReference>
<dbReference type="SUPFAM" id="SSF53448">
    <property type="entry name" value="Nucleotide-diphospho-sugar transferases"/>
    <property type="match status" value="1"/>
</dbReference>
<evidence type="ECO:0000256" key="2">
    <source>
        <dbReference type="ARBA" id="ARBA00001282"/>
    </source>
</evidence>
<keyword evidence="11 13" id="KW-0456">Lyase</keyword>
<feature type="region of interest" description="2-C-methyl-D-erythritol 4-phosphate cytidylyltransferase" evidence="13">
    <location>
        <begin position="1"/>
        <end position="235"/>
    </location>
</feature>
<evidence type="ECO:0000256" key="12">
    <source>
        <dbReference type="ARBA" id="ARBA00023268"/>
    </source>
</evidence>
<feature type="binding site" evidence="13">
    <location>
        <begin position="291"/>
        <end position="293"/>
    </location>
    <ligand>
        <name>4-CDP-2-C-methyl-D-erythritol 2-phosphate</name>
        <dbReference type="ChEBI" id="CHEBI:57919"/>
    </ligand>
</feature>
<feature type="binding site" evidence="13">
    <location>
        <position position="374"/>
    </location>
    <ligand>
        <name>4-CDP-2-C-methyl-D-erythritol 2-phosphate</name>
        <dbReference type="ChEBI" id="CHEBI:57919"/>
    </ligand>
</feature>
<dbReference type="EMBL" id="AP017378">
    <property type="protein sequence ID" value="BBD07835.1"/>
    <property type="molecule type" value="Genomic_DNA"/>
</dbReference>
<evidence type="ECO:0000259" key="14">
    <source>
        <dbReference type="Pfam" id="PF02542"/>
    </source>
</evidence>
<evidence type="ECO:0000256" key="1">
    <source>
        <dbReference type="ARBA" id="ARBA00000200"/>
    </source>
</evidence>
<dbReference type="GO" id="GO:0046872">
    <property type="term" value="F:metal ion binding"/>
    <property type="evidence" value="ECO:0007669"/>
    <property type="project" value="UniProtKB-KW"/>
</dbReference>
<feature type="binding site" evidence="13">
    <location>
        <begin position="296"/>
        <end position="300"/>
    </location>
    <ligand>
        <name>4-CDP-2-C-methyl-D-erythritol 2-phosphate</name>
        <dbReference type="ChEBI" id="CHEBI:57919"/>
    </ligand>
</feature>
<feature type="site" description="Positions MEP for the nucleophilic attack" evidence="13">
    <location>
        <position position="161"/>
    </location>
</feature>
<evidence type="ECO:0000256" key="11">
    <source>
        <dbReference type="ARBA" id="ARBA00023239"/>
    </source>
</evidence>
<comment type="catalytic activity">
    <reaction evidence="1 13">
        <text>4-CDP-2-C-methyl-D-erythritol 2-phosphate = 2-C-methyl-D-erythritol 2,4-cyclic diphosphate + CMP</text>
        <dbReference type="Rhea" id="RHEA:23864"/>
        <dbReference type="ChEBI" id="CHEBI:57919"/>
        <dbReference type="ChEBI" id="CHEBI:58483"/>
        <dbReference type="ChEBI" id="CHEBI:60377"/>
        <dbReference type="EC" id="4.6.1.12"/>
    </reaction>
</comment>
<keyword evidence="8 13" id="KW-0548">Nucleotidyltransferase</keyword>